<keyword evidence="14" id="KW-1185">Reference proteome</keyword>
<dbReference type="AlphaFoldDB" id="A0A448D8M0"/>
<dbReference type="InterPro" id="IPR025949">
    <property type="entry name" value="PapC-like_C"/>
</dbReference>
<evidence type="ECO:0000256" key="4">
    <source>
        <dbReference type="ARBA" id="ARBA00022452"/>
    </source>
</evidence>
<keyword evidence="13" id="KW-0346">Stress response</keyword>
<dbReference type="Pfam" id="PF13954">
    <property type="entry name" value="PapC_N"/>
    <property type="match status" value="1"/>
</dbReference>
<dbReference type="InterPro" id="IPR025885">
    <property type="entry name" value="PapC_N"/>
</dbReference>
<dbReference type="GO" id="GO:0009279">
    <property type="term" value="C:cell outer membrane"/>
    <property type="evidence" value="ECO:0007669"/>
    <property type="project" value="UniProtKB-SubCell"/>
</dbReference>
<feature type="domain" description="PapC-like C-terminal" evidence="11">
    <location>
        <begin position="751"/>
        <end position="813"/>
    </location>
</feature>
<dbReference type="GO" id="GO:0015473">
    <property type="term" value="F:fimbrial usher porin activity"/>
    <property type="evidence" value="ECO:0007669"/>
    <property type="project" value="InterPro"/>
</dbReference>
<dbReference type="EMBL" id="LR134313">
    <property type="protein sequence ID" value="VEF01646.1"/>
    <property type="molecule type" value="Genomic_DNA"/>
</dbReference>
<evidence type="ECO:0000313" key="14">
    <source>
        <dbReference type="Proteomes" id="UP000279284"/>
    </source>
</evidence>
<dbReference type="PROSITE" id="PS01151">
    <property type="entry name" value="FIMBRIAL_USHER"/>
    <property type="match status" value="1"/>
</dbReference>
<dbReference type="InterPro" id="IPR042186">
    <property type="entry name" value="FimD_plug_dom"/>
</dbReference>
<dbReference type="Pfam" id="PF13953">
    <property type="entry name" value="PapC_C"/>
    <property type="match status" value="1"/>
</dbReference>
<dbReference type="Gene3D" id="2.60.40.2070">
    <property type="match status" value="1"/>
</dbReference>
<dbReference type="PANTHER" id="PTHR30451">
    <property type="entry name" value="OUTER MEMBRANE USHER PROTEIN"/>
    <property type="match status" value="1"/>
</dbReference>
<organism evidence="13 14">
    <name type="scientific">Neisseria canis</name>
    <dbReference type="NCBI Taxonomy" id="493"/>
    <lineage>
        <taxon>Bacteria</taxon>
        <taxon>Pseudomonadati</taxon>
        <taxon>Pseudomonadota</taxon>
        <taxon>Betaproteobacteria</taxon>
        <taxon>Neisseriales</taxon>
        <taxon>Neisseriaceae</taxon>
        <taxon>Neisseria</taxon>
    </lineage>
</organism>
<comment type="similarity">
    <text evidence="2 9">Belongs to the fimbrial export usher family.</text>
</comment>
<dbReference type="InterPro" id="IPR000015">
    <property type="entry name" value="Fimb_usher"/>
</dbReference>
<sequence length="828" mass="92073">MKRNHCLTILSSTISLALSSFAYAADEVEAEFDTSFFKTSINQAPVDTNRFKYGTPIAAGEYYSDIYVNGKFRGNSLIKFVENDKAPISGLCWSQNLRNLLELKPEAVVLEPDADACVSAVKALPGIKLKFNISEQRLNVEIPQALMVAHPVDYIPPSRWQNGITAAFVRYDFRGYQYNSENSQSNRQQYLGIRSGINAGGWSLRQQGAQSWMSGKGAEYQHHELYAQHDLDALKGRFLVGDFFSRSDVMDGFGLRGVALVSDDRMLPDSLRSYAPEIQGVANSNAQVRVSHNNQVVYETTVAPGPFVINDLNLGSYSGELQVEVIESDGMRRLFTVPFASTHRMLRPGRSRYTLTAGKYRENKKVYDSAVVQGSLQYGLNNHLTLQSGVTATNNYVSSLFGTVWGGKIGSLSTDFIVSRLTDADKRSRNSPHLRVSYNKTIPTTDTLLQIGMKQYFSKHSDDLQNAVYLNEQNAGFGDVYHDALKSQYQVSVSQYLGSGLGSLYVSGISKKYWHRSGYQHEYQLGYGNSYRSMQYHLGFSQKQNLDTGKQDKQAFLTLSIPFDVGTTRNVWLSSSHSRTNRDQAYSRIALNGHAGSHNQFNYGISLGKPNMGEAQYSAHANYRFPFVETGVGISGNRDNSQISYNLTGAVVIHPYGLTLNHDLSDTFALVRAKGASGVPIKNGNGSKLDRWGYGVVASLTPYRSNFIGVDAEYLPDDIELSATEKAIIPRANTVGFIDMAAKKDKIVYFDTQLEDGSFPPMAAEVLDEQGEVVGYSVQDGRLFVKNIRPSGKLTVTWGEHKKDKCTLSYNLNQLKPKYNIYSEKCVF</sequence>
<evidence type="ECO:0000313" key="13">
    <source>
        <dbReference type="EMBL" id="VEF01646.1"/>
    </source>
</evidence>
<dbReference type="OrthoDB" id="6554712at2"/>
<dbReference type="InterPro" id="IPR018030">
    <property type="entry name" value="Fimbrial_membr_usher_CS"/>
</dbReference>
<dbReference type="Proteomes" id="UP000279284">
    <property type="component" value="Chromosome"/>
</dbReference>
<feature type="signal peptide" evidence="10">
    <location>
        <begin position="1"/>
        <end position="24"/>
    </location>
</feature>
<comment type="subcellular location">
    <subcellularLocation>
        <location evidence="1 9">Cell outer membrane</location>
        <topology evidence="1 9">Multi-pass membrane protein</topology>
    </subcellularLocation>
</comment>
<evidence type="ECO:0000256" key="8">
    <source>
        <dbReference type="ARBA" id="ARBA00023237"/>
    </source>
</evidence>
<keyword evidence="7 9" id="KW-0472">Membrane</keyword>
<dbReference type="Pfam" id="PF00577">
    <property type="entry name" value="Usher"/>
    <property type="match status" value="1"/>
</dbReference>
<name>A0A448D8M0_9NEIS</name>
<evidence type="ECO:0000256" key="7">
    <source>
        <dbReference type="ARBA" id="ARBA00023136"/>
    </source>
</evidence>
<evidence type="ECO:0000256" key="3">
    <source>
        <dbReference type="ARBA" id="ARBA00022448"/>
    </source>
</evidence>
<dbReference type="InterPro" id="IPR043142">
    <property type="entry name" value="PapC-like_C_sf"/>
</dbReference>
<keyword evidence="9" id="KW-1029">Fimbrium biogenesis</keyword>
<keyword evidence="4" id="KW-1134">Transmembrane beta strand</keyword>
<feature type="domain" description="PapC N-terminal" evidence="12">
    <location>
        <begin position="31"/>
        <end position="174"/>
    </location>
</feature>
<dbReference type="Gene3D" id="3.10.20.410">
    <property type="match status" value="1"/>
</dbReference>
<keyword evidence="5 9" id="KW-0812">Transmembrane</keyword>
<keyword evidence="8 9" id="KW-0998">Cell outer membrane</keyword>
<keyword evidence="6 10" id="KW-0732">Signal</keyword>
<gene>
    <name evidence="13" type="primary">htrE_2</name>
    <name evidence="13" type="ORF">NCTC10296_01392</name>
</gene>
<evidence type="ECO:0000259" key="11">
    <source>
        <dbReference type="Pfam" id="PF13953"/>
    </source>
</evidence>
<evidence type="ECO:0000256" key="1">
    <source>
        <dbReference type="ARBA" id="ARBA00004571"/>
    </source>
</evidence>
<evidence type="ECO:0000256" key="5">
    <source>
        <dbReference type="ARBA" id="ARBA00022692"/>
    </source>
</evidence>
<evidence type="ECO:0000259" key="12">
    <source>
        <dbReference type="Pfam" id="PF13954"/>
    </source>
</evidence>
<dbReference type="PANTHER" id="PTHR30451:SF5">
    <property type="entry name" value="SLR0019 PROTEIN"/>
    <property type="match status" value="1"/>
</dbReference>
<reference evidence="13 14" key="1">
    <citation type="submission" date="2018-12" db="EMBL/GenBank/DDBJ databases">
        <authorList>
            <consortium name="Pathogen Informatics"/>
        </authorList>
    </citation>
    <scope>NUCLEOTIDE SEQUENCE [LARGE SCALE GENOMIC DNA]</scope>
    <source>
        <strain evidence="13 14">NCTC10296</strain>
    </source>
</reference>
<keyword evidence="3 9" id="KW-0813">Transport</keyword>
<dbReference type="KEGG" id="nci:NCTC10296_01392"/>
<dbReference type="Gene3D" id="2.60.40.2610">
    <property type="entry name" value="Outer membrane usher protein FimD, plug domain"/>
    <property type="match status" value="1"/>
</dbReference>
<protein>
    <submittedName>
        <fullName evidence="13">Heat shock protein E</fullName>
    </submittedName>
</protein>
<dbReference type="GO" id="GO:0009297">
    <property type="term" value="P:pilus assembly"/>
    <property type="evidence" value="ECO:0007669"/>
    <property type="project" value="InterPro"/>
</dbReference>
<dbReference type="Gene3D" id="2.60.40.3110">
    <property type="match status" value="1"/>
</dbReference>
<accession>A0A448D8M0</accession>
<evidence type="ECO:0000256" key="9">
    <source>
        <dbReference type="RuleBase" id="RU003884"/>
    </source>
</evidence>
<dbReference type="SUPFAM" id="SSF141729">
    <property type="entry name" value="FimD N-terminal domain-like"/>
    <property type="match status" value="1"/>
</dbReference>
<proteinExistence type="inferred from homology"/>
<dbReference type="STRING" id="493.BWD07_11415"/>
<feature type="chain" id="PRO_5019493819" evidence="10">
    <location>
        <begin position="25"/>
        <end position="828"/>
    </location>
</feature>
<evidence type="ECO:0000256" key="2">
    <source>
        <dbReference type="ARBA" id="ARBA00008064"/>
    </source>
</evidence>
<evidence type="ECO:0000256" key="6">
    <source>
        <dbReference type="ARBA" id="ARBA00022729"/>
    </source>
</evidence>
<evidence type="ECO:0000256" key="10">
    <source>
        <dbReference type="SAM" id="SignalP"/>
    </source>
</evidence>
<dbReference type="InterPro" id="IPR037224">
    <property type="entry name" value="PapC_N_sf"/>
</dbReference>